<gene>
    <name evidence="1" type="ordered locus">HCW_03480</name>
</gene>
<dbReference type="PATRIC" id="fig|182217.3.peg.743"/>
<dbReference type="InterPro" id="IPR011055">
    <property type="entry name" value="Dup_hybrid_motif"/>
</dbReference>
<proteinExistence type="predicted"/>
<dbReference type="EMBL" id="CP003479">
    <property type="protein sequence ID" value="AFI03975.1"/>
    <property type="molecule type" value="Genomic_DNA"/>
</dbReference>
<keyword evidence="2" id="KW-1185">Reference proteome</keyword>
<accession>I0EM06</accession>
<sequence length="450" mass="51580">MGFRILALSVFVFVGYLTYNMIITKDGALSFALNDKENITKATFFWDLQHPIKVRIDAPKGIKRYQLKATTKDNLVIYEKEVLVLDKPKSLEVLLPKPEIQGLEGRHITYEFKAYDWSYAHFFDGNLAKFQCDVRIDTTKPLLKVLAHSPSIAYGGSALVVFEAIDENLSKAFVRIKEKEFEAFRLKEYQGRNIFISLVPWTHGIKDFKAFIVAQDKAYNIASKPLLFKRKTHRIKDANYSIQAIEEGLSRMELSLNFKQDFKKNFEQTLLKALNQTRQQNLDTFKQEAMQQGFFYKDFLNFKALAPMGDDTKIVGHFLENRRFLKGTQVLAQILHLGVDLRAKKGKPLVFQNSVQKIWRKNLEFFGDSALYCYGLGLCAFFSHLKPSLKTPQEFVGSSGFEVGGHLHMGVLVQGVLVRPNEWLSQTWIDDNIIAPLILAKSILSNNKEN</sequence>
<dbReference type="Proteomes" id="UP000005010">
    <property type="component" value="Chromosome"/>
</dbReference>
<dbReference type="HOGENOM" id="CLU_048239_0_0_7"/>
<evidence type="ECO:0000313" key="1">
    <source>
        <dbReference type="EMBL" id="AFI03975.1"/>
    </source>
</evidence>
<dbReference type="RefSeq" id="WP_014660845.1">
    <property type="nucleotide sequence ID" value="NC_017737.1"/>
</dbReference>
<dbReference type="AlphaFoldDB" id="I0EM06"/>
<evidence type="ECO:0000313" key="2">
    <source>
        <dbReference type="Proteomes" id="UP000005010"/>
    </source>
</evidence>
<name>I0EM06_HELC0</name>
<organism evidence="1 2">
    <name type="scientific">Helicobacter cetorum (strain ATCC BAA-429 / MIT 00-7128)</name>
    <dbReference type="NCBI Taxonomy" id="182217"/>
    <lineage>
        <taxon>Bacteria</taxon>
        <taxon>Pseudomonadati</taxon>
        <taxon>Campylobacterota</taxon>
        <taxon>Epsilonproteobacteria</taxon>
        <taxon>Campylobacterales</taxon>
        <taxon>Helicobacteraceae</taxon>
        <taxon>Helicobacter</taxon>
    </lineage>
</organism>
<protein>
    <submittedName>
        <fullName evidence="1">Metalloendopeptidase related membrane protein</fullName>
    </submittedName>
</protein>
<dbReference type="eggNOG" id="COG0739">
    <property type="taxonomic scope" value="Bacteria"/>
</dbReference>
<dbReference type="SUPFAM" id="SSF51261">
    <property type="entry name" value="Duplicated hybrid motif"/>
    <property type="match status" value="1"/>
</dbReference>
<dbReference type="KEGG" id="hce:HCW_03480"/>
<dbReference type="STRING" id="182217.HCW_03480"/>
<reference evidence="2" key="1">
    <citation type="submission" date="2012-04" db="EMBL/GenBank/DDBJ databases">
        <title>Complete genome sequence of Helicobacter cetorum strain MIT 00-7128.</title>
        <authorList>
            <person name="Kersulyte D."/>
            <person name="Berg D.E."/>
        </authorList>
    </citation>
    <scope>NUCLEOTIDE SEQUENCE [LARGE SCALE GENOMIC DNA]</scope>
    <source>
        <strain evidence="2">MIT 00-7128</strain>
    </source>
</reference>